<dbReference type="Gene3D" id="3.90.640.20">
    <property type="entry name" value="Heat-shock cognate protein, ATPase"/>
    <property type="match status" value="1"/>
</dbReference>
<gene>
    <name evidence="3" type="ORF">BST42_12290</name>
</gene>
<organism evidence="3 4">
    <name type="scientific">Mycolicibacterium rhodesiae</name>
    <name type="common">Mycobacterium rhodesiae</name>
    <dbReference type="NCBI Taxonomy" id="36814"/>
    <lineage>
        <taxon>Bacteria</taxon>
        <taxon>Bacillati</taxon>
        <taxon>Actinomycetota</taxon>
        <taxon>Actinomycetes</taxon>
        <taxon>Mycobacteriales</taxon>
        <taxon>Mycobacteriaceae</taxon>
        <taxon>Mycolicibacterium</taxon>
    </lineage>
</organism>
<name>A0A1X0IUY5_MYCRH</name>
<dbReference type="EMBL" id="MVIH01000005">
    <property type="protein sequence ID" value="ORB52827.1"/>
    <property type="molecule type" value="Genomic_DNA"/>
</dbReference>
<dbReference type="Pfam" id="PF11738">
    <property type="entry name" value="DUF3298"/>
    <property type="match status" value="1"/>
</dbReference>
<evidence type="ECO:0000313" key="3">
    <source>
        <dbReference type="EMBL" id="ORB52827.1"/>
    </source>
</evidence>
<evidence type="ECO:0000313" key="4">
    <source>
        <dbReference type="Proteomes" id="UP000192534"/>
    </source>
</evidence>
<evidence type="ECO:0000259" key="2">
    <source>
        <dbReference type="Pfam" id="PF11738"/>
    </source>
</evidence>
<keyword evidence="1" id="KW-0732">Signal</keyword>
<protein>
    <submittedName>
        <fullName evidence="3">Immunogenic protein MPB64</fullName>
    </submittedName>
</protein>
<dbReference type="InterPro" id="IPR037126">
    <property type="entry name" value="PdaC/RsiV-like_sf"/>
</dbReference>
<dbReference type="InterPro" id="IPR021729">
    <property type="entry name" value="DUF3298"/>
</dbReference>
<dbReference type="NCBIfam" id="NF043047">
    <property type="entry name" value="EstaseRv3036c"/>
    <property type="match status" value="1"/>
</dbReference>
<feature type="signal peptide" evidence="1">
    <location>
        <begin position="1"/>
        <end position="24"/>
    </location>
</feature>
<feature type="chain" id="PRO_5012009816" evidence="1">
    <location>
        <begin position="25"/>
        <end position="229"/>
    </location>
</feature>
<dbReference type="Proteomes" id="UP000192534">
    <property type="component" value="Unassembled WGS sequence"/>
</dbReference>
<evidence type="ECO:0000256" key="1">
    <source>
        <dbReference type="SAM" id="SignalP"/>
    </source>
</evidence>
<feature type="domain" description="DUF3298" evidence="2">
    <location>
        <begin position="147"/>
        <end position="222"/>
    </location>
</feature>
<dbReference type="OrthoDB" id="4696640at2"/>
<keyword evidence="4" id="KW-1185">Reference proteome</keyword>
<dbReference type="RefSeq" id="WP_083118913.1">
    <property type="nucleotide sequence ID" value="NZ_JACKUO010000013.1"/>
</dbReference>
<accession>A0A1X0IUY5</accession>
<dbReference type="AlphaFoldDB" id="A0A1X0IUY5"/>
<dbReference type="Gene3D" id="3.30.565.40">
    <property type="entry name" value="Fervidobacterium nodosum Rt17-B1 like"/>
    <property type="match status" value="1"/>
</dbReference>
<proteinExistence type="predicted"/>
<dbReference type="InterPro" id="IPR053421">
    <property type="entry name" value="Esterase_Immunogenic_RsiV"/>
</dbReference>
<reference evidence="3 4" key="1">
    <citation type="submission" date="2016-12" db="EMBL/GenBank/DDBJ databases">
        <title>The new phylogeny of genus Mycobacterium.</title>
        <authorList>
            <person name="Tortoli E."/>
            <person name="Trovato A."/>
            <person name="Cirillo D.M."/>
        </authorList>
    </citation>
    <scope>NUCLEOTIDE SEQUENCE [LARGE SCALE GENOMIC DNA]</scope>
    <source>
        <strain evidence="3 4">DSM 44223</strain>
    </source>
</reference>
<sequence>MRKATLATLITAAAIAAAPGIAGAAPKNYCADLKGVDNGQTCDIQQSDPTYQVKISFPSRYPDLKSVADYISQTRDGFLNVAKASNPGDVPFELDITGTSYTSTVPPRSTESLVLQNYENIGGAHPDTSFKAFNWDQTSRTPITYDTLWRPGADPLKVVYPIVVAELQKQAGQPISVDPVTGMDPASYQDFAITDDGVIFFFSQGQLLPEAAGATQVLVPRSAVDPLLA</sequence>
<comment type="caution">
    <text evidence="3">The sequence shown here is derived from an EMBL/GenBank/DDBJ whole genome shotgun (WGS) entry which is preliminary data.</text>
</comment>